<keyword evidence="2" id="KW-0408">Iron</keyword>
<dbReference type="PROSITE" id="PS51379">
    <property type="entry name" value="4FE4S_FER_2"/>
    <property type="match status" value="2"/>
</dbReference>
<organism evidence="7 8">
    <name type="scientific">Pseudochelatococcus contaminans</name>
    <dbReference type="NCBI Taxonomy" id="1538103"/>
    <lineage>
        <taxon>Bacteria</taxon>
        <taxon>Pseudomonadati</taxon>
        <taxon>Pseudomonadota</taxon>
        <taxon>Alphaproteobacteria</taxon>
        <taxon>Hyphomicrobiales</taxon>
        <taxon>Chelatococcaceae</taxon>
        <taxon>Pseudochelatococcus</taxon>
    </lineage>
</organism>
<dbReference type="GO" id="GO:0051536">
    <property type="term" value="F:iron-sulfur cluster binding"/>
    <property type="evidence" value="ECO:0007669"/>
    <property type="project" value="UniProtKB-KW"/>
</dbReference>
<evidence type="ECO:0000256" key="2">
    <source>
        <dbReference type="ARBA" id="ARBA00023004"/>
    </source>
</evidence>
<proteinExistence type="predicted"/>
<dbReference type="InterPro" id="IPR012675">
    <property type="entry name" value="Beta-grasp_dom_sf"/>
</dbReference>
<dbReference type="RefSeq" id="WP_183751183.1">
    <property type="nucleotide sequence ID" value="NZ_JACICC010000002.1"/>
</dbReference>
<dbReference type="Pfam" id="PF13187">
    <property type="entry name" value="Fer4_9"/>
    <property type="match status" value="1"/>
</dbReference>
<keyword evidence="8" id="KW-1185">Reference proteome</keyword>
<evidence type="ECO:0000256" key="1">
    <source>
        <dbReference type="ARBA" id="ARBA00022723"/>
    </source>
</evidence>
<dbReference type="CDD" id="cd00207">
    <property type="entry name" value="fer2"/>
    <property type="match status" value="1"/>
</dbReference>
<dbReference type="InterPro" id="IPR001041">
    <property type="entry name" value="2Fe-2S_ferredoxin-type"/>
</dbReference>
<evidence type="ECO:0000313" key="8">
    <source>
        <dbReference type="Proteomes" id="UP000537592"/>
    </source>
</evidence>
<dbReference type="InterPro" id="IPR017896">
    <property type="entry name" value="4Fe4S_Fe-S-bd"/>
</dbReference>
<dbReference type="AlphaFoldDB" id="A0A7W5Z315"/>
<dbReference type="SUPFAM" id="SSF54292">
    <property type="entry name" value="2Fe-2S ferredoxin-like"/>
    <property type="match status" value="1"/>
</dbReference>
<keyword evidence="1" id="KW-0479">Metal-binding</keyword>
<dbReference type="EMBL" id="JACICC010000002">
    <property type="protein sequence ID" value="MBB3809198.1"/>
    <property type="molecule type" value="Genomic_DNA"/>
</dbReference>
<feature type="domain" description="4Fe-4S ferredoxin-type" evidence="6">
    <location>
        <begin position="106"/>
        <end position="134"/>
    </location>
</feature>
<evidence type="ECO:0000313" key="7">
    <source>
        <dbReference type="EMBL" id="MBB3809198.1"/>
    </source>
</evidence>
<dbReference type="Pfam" id="PF13510">
    <property type="entry name" value="Fer2_4"/>
    <property type="match status" value="1"/>
</dbReference>
<feature type="domain" description="2Fe-2S ferredoxin-type" evidence="5">
    <location>
        <begin position="3"/>
        <end position="82"/>
    </location>
</feature>
<evidence type="ECO:0000256" key="4">
    <source>
        <dbReference type="SAM" id="MobiDB-lite"/>
    </source>
</evidence>
<dbReference type="PROSITE" id="PS00198">
    <property type="entry name" value="4FE4S_FER_1"/>
    <property type="match status" value="1"/>
</dbReference>
<reference evidence="7 8" key="1">
    <citation type="submission" date="2020-08" db="EMBL/GenBank/DDBJ databases">
        <title>Genomic Encyclopedia of Type Strains, Phase IV (KMG-IV): sequencing the most valuable type-strain genomes for metagenomic binning, comparative biology and taxonomic classification.</title>
        <authorList>
            <person name="Goeker M."/>
        </authorList>
    </citation>
    <scope>NUCLEOTIDE SEQUENCE [LARGE SCALE GENOMIC DNA]</scope>
    <source>
        <strain evidence="7 8">DSM 28760</strain>
    </source>
</reference>
<dbReference type="InterPro" id="IPR017900">
    <property type="entry name" value="4Fe4S_Fe_S_CS"/>
</dbReference>
<sequence>MSDRIRLSIDGRELEVKPPVSLLQAAASDGTPLTSNVGCMGQGVCGACRCMVRREGEKAVSTVLACETSAEDGMQVSFIDYFSPHRPHVYDVAAITDSWRVADAVRDIFPEAEHCRHCGGCDRACPKGLEVQNGVALAVAGNLADAADVFDQCVMCNLCTLACPEHIWPNHLGLMVRRAVTALTLRPVDLITRLDEIERGQQPITFSGEDDDDAADRTANRAGTPRKG</sequence>
<accession>A0A7W5Z315</accession>
<dbReference type="SUPFAM" id="SSF46548">
    <property type="entry name" value="alpha-helical ferredoxin"/>
    <property type="match status" value="1"/>
</dbReference>
<evidence type="ECO:0000259" key="6">
    <source>
        <dbReference type="PROSITE" id="PS51379"/>
    </source>
</evidence>
<protein>
    <submittedName>
        <fullName evidence="7">Succinate dehydrogenase/fumarate reductase-like Fe-S protein</fullName>
    </submittedName>
</protein>
<dbReference type="InterPro" id="IPR036010">
    <property type="entry name" value="2Fe-2S_ferredoxin-like_sf"/>
</dbReference>
<dbReference type="Proteomes" id="UP000537592">
    <property type="component" value="Unassembled WGS sequence"/>
</dbReference>
<evidence type="ECO:0000259" key="5">
    <source>
        <dbReference type="PROSITE" id="PS51085"/>
    </source>
</evidence>
<feature type="domain" description="4Fe-4S ferredoxin-type" evidence="6">
    <location>
        <begin position="143"/>
        <end position="173"/>
    </location>
</feature>
<dbReference type="PROSITE" id="PS51085">
    <property type="entry name" value="2FE2S_FER_2"/>
    <property type="match status" value="1"/>
</dbReference>
<comment type="caution">
    <text evidence="7">The sequence shown here is derived from an EMBL/GenBank/DDBJ whole genome shotgun (WGS) entry which is preliminary data.</text>
</comment>
<dbReference type="GO" id="GO:0046872">
    <property type="term" value="F:metal ion binding"/>
    <property type="evidence" value="ECO:0007669"/>
    <property type="project" value="UniProtKB-KW"/>
</dbReference>
<dbReference type="Gene3D" id="3.30.70.20">
    <property type="match status" value="1"/>
</dbReference>
<feature type="region of interest" description="Disordered" evidence="4">
    <location>
        <begin position="202"/>
        <end position="228"/>
    </location>
</feature>
<keyword evidence="3" id="KW-0411">Iron-sulfur</keyword>
<name>A0A7W5Z315_9HYPH</name>
<dbReference type="Gene3D" id="3.10.20.30">
    <property type="match status" value="1"/>
</dbReference>
<gene>
    <name evidence="7" type="ORF">FHS81_001268</name>
</gene>
<evidence type="ECO:0000256" key="3">
    <source>
        <dbReference type="ARBA" id="ARBA00023014"/>
    </source>
</evidence>